<feature type="active site" description="Nucleophile" evidence="9">
    <location>
        <position position="251"/>
    </location>
</feature>
<dbReference type="SUPFAM" id="SSF141523">
    <property type="entry name" value="L,D-transpeptidase catalytic domain-like"/>
    <property type="match status" value="1"/>
</dbReference>
<keyword evidence="6 9" id="KW-0133">Cell shape</keyword>
<dbReference type="PANTHER" id="PTHR30582">
    <property type="entry name" value="L,D-TRANSPEPTIDASE"/>
    <property type="match status" value="1"/>
</dbReference>
<organism evidence="11 12">
    <name type="scientific">Devosia oryzisoli</name>
    <dbReference type="NCBI Taxonomy" id="2774138"/>
    <lineage>
        <taxon>Bacteria</taxon>
        <taxon>Pseudomonadati</taxon>
        <taxon>Pseudomonadota</taxon>
        <taxon>Alphaproteobacteria</taxon>
        <taxon>Hyphomicrobiales</taxon>
        <taxon>Devosiaceae</taxon>
        <taxon>Devosia</taxon>
    </lineage>
</organism>
<keyword evidence="4" id="KW-0808">Transferase</keyword>
<feature type="domain" description="L,D-TPase catalytic" evidence="10">
    <location>
        <begin position="137"/>
        <end position="275"/>
    </location>
</feature>
<keyword evidence="5" id="KW-0378">Hydrolase</keyword>
<feature type="active site" description="Proton donor/acceptor" evidence="9">
    <location>
        <position position="235"/>
    </location>
</feature>
<keyword evidence="3" id="KW-0328">Glycosyltransferase</keyword>
<comment type="pathway">
    <text evidence="1 9">Cell wall biogenesis; peptidoglycan biosynthesis.</text>
</comment>
<keyword evidence="8 9" id="KW-0961">Cell wall biogenesis/degradation</keyword>
<dbReference type="GO" id="GO:0005576">
    <property type="term" value="C:extracellular region"/>
    <property type="evidence" value="ECO:0007669"/>
    <property type="project" value="TreeGrafter"/>
</dbReference>
<evidence type="ECO:0000313" key="11">
    <source>
        <dbReference type="EMBL" id="MBD8066400.1"/>
    </source>
</evidence>
<dbReference type="InterPro" id="IPR050979">
    <property type="entry name" value="LD-transpeptidase"/>
</dbReference>
<evidence type="ECO:0000259" key="10">
    <source>
        <dbReference type="PROSITE" id="PS52029"/>
    </source>
</evidence>
<evidence type="ECO:0000256" key="7">
    <source>
        <dbReference type="ARBA" id="ARBA00022984"/>
    </source>
</evidence>
<dbReference type="PANTHER" id="PTHR30582:SF24">
    <property type="entry name" value="L,D-TRANSPEPTIDASE ERFK_SRFK-RELATED"/>
    <property type="match status" value="1"/>
</dbReference>
<dbReference type="GO" id="GO:0071555">
    <property type="term" value="P:cell wall organization"/>
    <property type="evidence" value="ECO:0007669"/>
    <property type="project" value="UniProtKB-UniRule"/>
</dbReference>
<comment type="caution">
    <text evidence="11">The sequence shown here is derived from an EMBL/GenBank/DDBJ whole genome shotgun (WGS) entry which is preliminary data.</text>
</comment>
<dbReference type="PROSITE" id="PS52029">
    <property type="entry name" value="LD_TPASE"/>
    <property type="match status" value="1"/>
</dbReference>
<evidence type="ECO:0000256" key="1">
    <source>
        <dbReference type="ARBA" id="ARBA00004752"/>
    </source>
</evidence>
<dbReference type="Proteomes" id="UP000654108">
    <property type="component" value="Unassembled WGS sequence"/>
</dbReference>
<evidence type="ECO:0000256" key="5">
    <source>
        <dbReference type="ARBA" id="ARBA00022801"/>
    </source>
</evidence>
<dbReference type="InterPro" id="IPR005490">
    <property type="entry name" value="LD_TPept_cat_dom"/>
</dbReference>
<name>A0A927FU89_9HYPH</name>
<dbReference type="GO" id="GO:0071972">
    <property type="term" value="F:peptidoglycan L,D-transpeptidase activity"/>
    <property type="evidence" value="ECO:0007669"/>
    <property type="project" value="TreeGrafter"/>
</dbReference>
<reference evidence="11" key="1">
    <citation type="submission" date="2020-09" db="EMBL/GenBank/DDBJ databases">
        <title>Genome seq and assembly of Devosia sp.</title>
        <authorList>
            <person name="Chhetri G."/>
        </authorList>
    </citation>
    <scope>NUCLEOTIDE SEQUENCE</scope>
    <source>
        <strain evidence="11">PTR5</strain>
    </source>
</reference>
<dbReference type="CDD" id="cd16913">
    <property type="entry name" value="YkuD_like"/>
    <property type="match status" value="1"/>
</dbReference>
<dbReference type="Gene3D" id="2.40.440.10">
    <property type="entry name" value="L,D-transpeptidase catalytic domain-like"/>
    <property type="match status" value="1"/>
</dbReference>
<protein>
    <submittedName>
        <fullName evidence="11">L,D-transpeptidase</fullName>
    </submittedName>
</protein>
<proteinExistence type="inferred from homology"/>
<dbReference type="AlphaFoldDB" id="A0A927FU89"/>
<evidence type="ECO:0000256" key="8">
    <source>
        <dbReference type="ARBA" id="ARBA00023316"/>
    </source>
</evidence>
<keyword evidence="12" id="KW-1185">Reference proteome</keyword>
<evidence type="ECO:0000313" key="12">
    <source>
        <dbReference type="Proteomes" id="UP000654108"/>
    </source>
</evidence>
<evidence type="ECO:0000256" key="4">
    <source>
        <dbReference type="ARBA" id="ARBA00022679"/>
    </source>
</evidence>
<dbReference type="EMBL" id="JACYFU010000003">
    <property type="protein sequence ID" value="MBD8066400.1"/>
    <property type="molecule type" value="Genomic_DNA"/>
</dbReference>
<evidence type="ECO:0000256" key="3">
    <source>
        <dbReference type="ARBA" id="ARBA00022676"/>
    </source>
</evidence>
<dbReference type="GO" id="GO:0018104">
    <property type="term" value="P:peptidoglycan-protein cross-linking"/>
    <property type="evidence" value="ECO:0007669"/>
    <property type="project" value="TreeGrafter"/>
</dbReference>
<dbReference type="GO" id="GO:0008360">
    <property type="term" value="P:regulation of cell shape"/>
    <property type="evidence" value="ECO:0007669"/>
    <property type="project" value="UniProtKB-UniRule"/>
</dbReference>
<keyword evidence="7 9" id="KW-0573">Peptidoglycan synthesis</keyword>
<sequence>MPGLFRIVNQLCLLGNCGGPHQIEARNCPVRATLNPSSNNCCKRVRLTDRRSQLVCSRGSVLISRRLFLLGLSSTALAACSTTRQPVVQEPVIDPYYQRMYGQMIDGEHVVPAMDLRRVDPRWWRQEVPDPTGEKPGTIVVDTPNHYLYLVMEGGRALRYGVGVGKSEALVFRGNAYIGRKAQWPRWTPTQAMIKREPDRYGPYADGMDGGPTNPLGPRALYLYKNGADTLFRIHGTTEPYTIGTNVSSGCIRLMNQDIIDLYARVPTGTRVVVYN</sequence>
<evidence type="ECO:0000256" key="9">
    <source>
        <dbReference type="PROSITE-ProRule" id="PRU01373"/>
    </source>
</evidence>
<dbReference type="FunFam" id="2.40.440.10:FF:000002">
    <property type="entry name" value="L,D-transpeptidase ErfK/SrfK"/>
    <property type="match status" value="1"/>
</dbReference>
<accession>A0A927FU89</accession>
<comment type="similarity">
    <text evidence="2">Belongs to the YkuD family.</text>
</comment>
<gene>
    <name evidence="11" type="ORF">IC608_13065</name>
</gene>
<dbReference type="GO" id="GO:0016757">
    <property type="term" value="F:glycosyltransferase activity"/>
    <property type="evidence" value="ECO:0007669"/>
    <property type="project" value="UniProtKB-KW"/>
</dbReference>
<dbReference type="InterPro" id="IPR038063">
    <property type="entry name" value="Transpep_catalytic_dom"/>
</dbReference>
<evidence type="ECO:0000256" key="2">
    <source>
        <dbReference type="ARBA" id="ARBA00005992"/>
    </source>
</evidence>
<dbReference type="Pfam" id="PF03734">
    <property type="entry name" value="YkuD"/>
    <property type="match status" value="1"/>
</dbReference>
<evidence type="ECO:0000256" key="6">
    <source>
        <dbReference type="ARBA" id="ARBA00022960"/>
    </source>
</evidence>